<dbReference type="GO" id="GO:0019305">
    <property type="term" value="P:dTDP-rhamnose biosynthetic process"/>
    <property type="evidence" value="ECO:0007669"/>
    <property type="project" value="UniProtKB-UniPathway"/>
</dbReference>
<evidence type="ECO:0000256" key="4">
    <source>
        <dbReference type="ARBA" id="ARBA00017099"/>
    </source>
</evidence>
<feature type="domain" description="RmlD-like substrate binding" evidence="7">
    <location>
        <begin position="4"/>
        <end position="284"/>
    </location>
</feature>
<keyword evidence="6 8" id="KW-0560">Oxidoreductase</keyword>
<proteinExistence type="inferred from homology"/>
<dbReference type="Gene3D" id="3.90.25.10">
    <property type="entry name" value="UDP-galactose 4-epimerase, domain 1"/>
    <property type="match status" value="1"/>
</dbReference>
<dbReference type="GO" id="GO:0008831">
    <property type="term" value="F:dTDP-4-dehydrorhamnose reductase activity"/>
    <property type="evidence" value="ECO:0007669"/>
    <property type="project" value="UniProtKB-EC"/>
</dbReference>
<keyword evidence="9" id="KW-1185">Reference proteome</keyword>
<comment type="function">
    <text evidence="6">Catalyzes the reduction of dTDP-6-deoxy-L-lyxo-4-hexulose to yield dTDP-L-rhamnose.</text>
</comment>
<accession>A0A7W2M3B9</accession>
<evidence type="ECO:0000313" key="9">
    <source>
        <dbReference type="Proteomes" id="UP000541857"/>
    </source>
</evidence>
<sequence>MKTRVLVTGGSGQLGQSIQSIALQQSSLEFLFCDKNMLDITNSEHVLSFFKTNKIDWCINCAAYTNVDKAEVNQDQAYQINVLGAKNIAKACQVYNVKLIHISTDFVFDGQSNKPYTETDITNPINTYGRTKLQGEAEIASIFDNFFIIRTSWLYSEFGHNFMKTMLRLSSEKELIRVVDDQIGTPTYAGDIAEALIKLILDDTSNYGIFHFANHGEVSWFEFAKAIFEQTHSSVILEPIFSRDYITLAKRPAYSVLDTSKASEEMDIAIPFWKDSLSKAIQNFEDS</sequence>
<dbReference type="EC" id="1.1.1.133" evidence="3 6"/>
<dbReference type="InterPro" id="IPR005913">
    <property type="entry name" value="dTDP_dehydrorham_reduct"/>
</dbReference>
<dbReference type="NCBIfam" id="TIGR01214">
    <property type="entry name" value="rmlD"/>
    <property type="match status" value="1"/>
</dbReference>
<dbReference type="EMBL" id="JACGLT010000002">
    <property type="protein sequence ID" value="MBA6151939.1"/>
    <property type="molecule type" value="Genomic_DNA"/>
</dbReference>
<evidence type="ECO:0000256" key="1">
    <source>
        <dbReference type="ARBA" id="ARBA00004781"/>
    </source>
</evidence>
<dbReference type="InterPro" id="IPR036291">
    <property type="entry name" value="NAD(P)-bd_dom_sf"/>
</dbReference>
<dbReference type="Proteomes" id="UP000541857">
    <property type="component" value="Unassembled WGS sequence"/>
</dbReference>
<dbReference type="UniPathway" id="UPA00124"/>
<evidence type="ECO:0000256" key="6">
    <source>
        <dbReference type="RuleBase" id="RU364082"/>
    </source>
</evidence>
<dbReference type="CDD" id="cd05254">
    <property type="entry name" value="dTDP_HR_like_SDR_e"/>
    <property type="match status" value="1"/>
</dbReference>
<protein>
    <recommendedName>
        <fullName evidence="4 6">dTDP-4-dehydrorhamnose reductase</fullName>
        <ecNumber evidence="3 6">1.1.1.133</ecNumber>
    </recommendedName>
</protein>
<comment type="pathway">
    <text evidence="1 6">Carbohydrate biosynthesis; dTDP-L-rhamnose biosynthesis.</text>
</comment>
<evidence type="ECO:0000256" key="5">
    <source>
        <dbReference type="ARBA" id="ARBA00048200"/>
    </source>
</evidence>
<dbReference type="GO" id="GO:0005829">
    <property type="term" value="C:cytosol"/>
    <property type="evidence" value="ECO:0007669"/>
    <property type="project" value="TreeGrafter"/>
</dbReference>
<dbReference type="AlphaFoldDB" id="A0A7W2M3B9"/>
<dbReference type="PANTHER" id="PTHR10491:SF4">
    <property type="entry name" value="METHIONINE ADENOSYLTRANSFERASE 2 SUBUNIT BETA"/>
    <property type="match status" value="1"/>
</dbReference>
<organism evidence="8 9">
    <name type="scientific">Gelidibacter maritimus</name>
    <dbReference type="NCBI Taxonomy" id="2761487"/>
    <lineage>
        <taxon>Bacteria</taxon>
        <taxon>Pseudomonadati</taxon>
        <taxon>Bacteroidota</taxon>
        <taxon>Flavobacteriia</taxon>
        <taxon>Flavobacteriales</taxon>
        <taxon>Flavobacteriaceae</taxon>
        <taxon>Gelidibacter</taxon>
    </lineage>
</organism>
<gene>
    <name evidence="8" type="primary">rfbD</name>
    <name evidence="8" type="ORF">H3Z82_04280</name>
</gene>
<keyword evidence="6" id="KW-0521">NADP</keyword>
<comment type="similarity">
    <text evidence="2 6">Belongs to the dTDP-4-dehydrorhamnose reductase family.</text>
</comment>
<name>A0A7W2M3B9_9FLAO</name>
<comment type="caution">
    <text evidence="8">The sequence shown here is derived from an EMBL/GenBank/DDBJ whole genome shotgun (WGS) entry which is preliminary data.</text>
</comment>
<dbReference type="RefSeq" id="WP_182202840.1">
    <property type="nucleotide sequence ID" value="NZ_JACGLT010000002.1"/>
</dbReference>
<dbReference type="SUPFAM" id="SSF51735">
    <property type="entry name" value="NAD(P)-binding Rossmann-fold domains"/>
    <property type="match status" value="1"/>
</dbReference>
<dbReference type="PANTHER" id="PTHR10491">
    <property type="entry name" value="DTDP-4-DEHYDRORHAMNOSE REDUCTASE"/>
    <property type="match status" value="1"/>
</dbReference>
<reference evidence="8 9" key="1">
    <citation type="submission" date="2020-07" db="EMBL/GenBank/DDBJ databases">
        <title>Bacterium isolated from marine sediment.</title>
        <authorList>
            <person name="Shang D."/>
        </authorList>
    </citation>
    <scope>NUCLEOTIDE SEQUENCE [LARGE SCALE GENOMIC DNA]</scope>
    <source>
        <strain evidence="8 9">F6074</strain>
    </source>
</reference>
<dbReference type="Pfam" id="PF04321">
    <property type="entry name" value="RmlD_sub_bind"/>
    <property type="match status" value="1"/>
</dbReference>
<dbReference type="InterPro" id="IPR029903">
    <property type="entry name" value="RmlD-like-bd"/>
</dbReference>
<evidence type="ECO:0000256" key="3">
    <source>
        <dbReference type="ARBA" id="ARBA00012929"/>
    </source>
</evidence>
<dbReference type="Gene3D" id="3.40.50.720">
    <property type="entry name" value="NAD(P)-binding Rossmann-like Domain"/>
    <property type="match status" value="1"/>
</dbReference>
<evidence type="ECO:0000256" key="2">
    <source>
        <dbReference type="ARBA" id="ARBA00010944"/>
    </source>
</evidence>
<evidence type="ECO:0000259" key="7">
    <source>
        <dbReference type="Pfam" id="PF04321"/>
    </source>
</evidence>
<comment type="catalytic activity">
    <reaction evidence="5">
        <text>dTDP-beta-L-rhamnose + NADP(+) = dTDP-4-dehydro-beta-L-rhamnose + NADPH + H(+)</text>
        <dbReference type="Rhea" id="RHEA:21796"/>
        <dbReference type="ChEBI" id="CHEBI:15378"/>
        <dbReference type="ChEBI" id="CHEBI:57510"/>
        <dbReference type="ChEBI" id="CHEBI:57783"/>
        <dbReference type="ChEBI" id="CHEBI:58349"/>
        <dbReference type="ChEBI" id="CHEBI:62830"/>
        <dbReference type="EC" id="1.1.1.133"/>
    </reaction>
</comment>
<evidence type="ECO:0000313" key="8">
    <source>
        <dbReference type="EMBL" id="MBA6151939.1"/>
    </source>
</evidence>